<gene>
    <name evidence="2" type="ORF">KP509_17G020400</name>
</gene>
<reference evidence="2" key="1">
    <citation type="submission" date="2021-08" db="EMBL/GenBank/DDBJ databases">
        <title>WGS assembly of Ceratopteris richardii.</title>
        <authorList>
            <person name="Marchant D.B."/>
            <person name="Chen G."/>
            <person name="Jenkins J."/>
            <person name="Shu S."/>
            <person name="Leebens-Mack J."/>
            <person name="Grimwood J."/>
            <person name="Schmutz J."/>
            <person name="Soltis P."/>
            <person name="Soltis D."/>
            <person name="Chen Z.-H."/>
        </authorList>
    </citation>
    <scope>NUCLEOTIDE SEQUENCE</scope>
    <source>
        <strain evidence="2">Whitten #5841</strain>
        <tissue evidence="2">Leaf</tissue>
    </source>
</reference>
<keyword evidence="1" id="KW-1133">Transmembrane helix</keyword>
<keyword evidence="3" id="KW-1185">Reference proteome</keyword>
<proteinExistence type="predicted"/>
<keyword evidence="1" id="KW-0472">Membrane</keyword>
<comment type="caution">
    <text evidence="2">The sequence shown here is derived from an EMBL/GenBank/DDBJ whole genome shotgun (WGS) entry which is preliminary data.</text>
</comment>
<name>A0A8T2SSM5_CERRI</name>
<organism evidence="2 3">
    <name type="scientific">Ceratopteris richardii</name>
    <name type="common">Triangle waterfern</name>
    <dbReference type="NCBI Taxonomy" id="49495"/>
    <lineage>
        <taxon>Eukaryota</taxon>
        <taxon>Viridiplantae</taxon>
        <taxon>Streptophyta</taxon>
        <taxon>Embryophyta</taxon>
        <taxon>Tracheophyta</taxon>
        <taxon>Polypodiopsida</taxon>
        <taxon>Polypodiidae</taxon>
        <taxon>Polypodiales</taxon>
        <taxon>Pteridineae</taxon>
        <taxon>Pteridaceae</taxon>
        <taxon>Parkerioideae</taxon>
        <taxon>Ceratopteris</taxon>
    </lineage>
</organism>
<dbReference type="EMBL" id="CM035422">
    <property type="protein sequence ID" value="KAH7372778.1"/>
    <property type="molecule type" value="Genomic_DNA"/>
</dbReference>
<evidence type="ECO:0000313" key="3">
    <source>
        <dbReference type="Proteomes" id="UP000825935"/>
    </source>
</evidence>
<evidence type="ECO:0000256" key="1">
    <source>
        <dbReference type="SAM" id="Phobius"/>
    </source>
</evidence>
<keyword evidence="1" id="KW-0812">Transmembrane</keyword>
<dbReference type="Proteomes" id="UP000825935">
    <property type="component" value="Chromosome 17"/>
</dbReference>
<protein>
    <submittedName>
        <fullName evidence="2">Uncharacterized protein</fullName>
    </submittedName>
</protein>
<evidence type="ECO:0000313" key="2">
    <source>
        <dbReference type="EMBL" id="KAH7372778.1"/>
    </source>
</evidence>
<dbReference type="AlphaFoldDB" id="A0A8T2SSM5"/>
<sequence>MPKVNVLVHQQACHDIDKLECLNSMAKWASYSVVRTLGSFTSKLKSSSLVLSLSLYIYIYIYIYIYKDNTCYHYSFLFSSTSELEFKEGNHNLESLAAGNRHMQFHEFN</sequence>
<feature type="transmembrane region" description="Helical" evidence="1">
    <location>
        <begin position="49"/>
        <end position="66"/>
    </location>
</feature>
<accession>A0A8T2SSM5</accession>